<evidence type="ECO:0000256" key="2">
    <source>
        <dbReference type="ARBA" id="ARBA00023027"/>
    </source>
</evidence>
<organism evidence="6 7">
    <name type="scientific">Aurantiacibacter sediminis</name>
    <dbReference type="NCBI Taxonomy" id="2793064"/>
    <lineage>
        <taxon>Bacteria</taxon>
        <taxon>Pseudomonadati</taxon>
        <taxon>Pseudomonadota</taxon>
        <taxon>Alphaproteobacteria</taxon>
        <taxon>Sphingomonadales</taxon>
        <taxon>Erythrobacteraceae</taxon>
        <taxon>Aurantiacibacter</taxon>
    </lineage>
</organism>
<reference evidence="6 7" key="1">
    <citation type="submission" date="2020-11" db="EMBL/GenBank/DDBJ databases">
        <title>Erythrobacter sediminis sp. nov., a marine bacterium from a tidal flat of Garorim Bay.</title>
        <authorList>
            <person name="Kim D."/>
            <person name="Yoo Y."/>
            <person name="Kim J.-J."/>
        </authorList>
    </citation>
    <scope>NUCLEOTIDE SEQUENCE [LARGE SCALE GENOMIC DNA]</scope>
    <source>
        <strain evidence="6 7">JGD-13</strain>
    </source>
</reference>
<dbReference type="Proteomes" id="UP000602442">
    <property type="component" value="Unassembled WGS sequence"/>
</dbReference>
<evidence type="ECO:0000259" key="5">
    <source>
        <dbReference type="Pfam" id="PF02826"/>
    </source>
</evidence>
<dbReference type="PROSITE" id="PS00065">
    <property type="entry name" value="D_2_HYDROXYACID_DH_1"/>
    <property type="match status" value="1"/>
</dbReference>
<dbReference type="InterPro" id="IPR029752">
    <property type="entry name" value="D-isomer_DH_CS1"/>
</dbReference>
<evidence type="ECO:0000313" key="6">
    <source>
        <dbReference type="EMBL" id="MBH5323463.1"/>
    </source>
</evidence>
<dbReference type="InterPro" id="IPR036291">
    <property type="entry name" value="NAD(P)-bd_dom_sf"/>
</dbReference>
<keyword evidence="7" id="KW-1185">Reference proteome</keyword>
<comment type="caution">
    <text evidence="6">The sequence shown here is derived from an EMBL/GenBank/DDBJ whole genome shotgun (WGS) entry which is preliminary data.</text>
</comment>
<evidence type="ECO:0000256" key="1">
    <source>
        <dbReference type="ARBA" id="ARBA00023002"/>
    </source>
</evidence>
<evidence type="ECO:0000256" key="3">
    <source>
        <dbReference type="RuleBase" id="RU003719"/>
    </source>
</evidence>
<feature type="domain" description="D-isomer specific 2-hydroxyacid dehydrogenase NAD-binding" evidence="5">
    <location>
        <begin position="109"/>
        <end position="277"/>
    </location>
</feature>
<dbReference type="Pfam" id="PF02826">
    <property type="entry name" value="2-Hacid_dh_C"/>
    <property type="match status" value="1"/>
</dbReference>
<dbReference type="Pfam" id="PF00389">
    <property type="entry name" value="2-Hacid_dh"/>
    <property type="match status" value="1"/>
</dbReference>
<comment type="similarity">
    <text evidence="3">Belongs to the D-isomer specific 2-hydroxyacid dehydrogenase family.</text>
</comment>
<protein>
    <submittedName>
        <fullName evidence="6">2-hydroxyacid dehydrogenase</fullName>
    </submittedName>
</protein>
<dbReference type="SUPFAM" id="SSF51735">
    <property type="entry name" value="NAD(P)-binding Rossmann-fold domains"/>
    <property type="match status" value="1"/>
</dbReference>
<dbReference type="Gene3D" id="3.40.50.720">
    <property type="entry name" value="NAD(P)-binding Rossmann-like Domain"/>
    <property type="match status" value="2"/>
</dbReference>
<feature type="domain" description="D-isomer specific 2-hydroxyacid dehydrogenase catalytic" evidence="4">
    <location>
        <begin position="46"/>
        <end position="304"/>
    </location>
</feature>
<evidence type="ECO:0000313" key="7">
    <source>
        <dbReference type="Proteomes" id="UP000602442"/>
    </source>
</evidence>
<keyword evidence="2" id="KW-0520">NAD</keyword>
<dbReference type="PANTHER" id="PTHR10996">
    <property type="entry name" value="2-HYDROXYACID DEHYDROGENASE-RELATED"/>
    <property type="match status" value="1"/>
</dbReference>
<dbReference type="InterPro" id="IPR050223">
    <property type="entry name" value="D-isomer_2-hydroxyacid_DH"/>
</dbReference>
<dbReference type="InterPro" id="IPR006139">
    <property type="entry name" value="D-isomer_2_OHA_DH_cat_dom"/>
</dbReference>
<sequence length="311" mass="32807">MTKYDAVQIAAFPVPESYTAPTDLVIKALFEESNPQGWLEANGAGIPVMLSHSGVAVTADMIAAMPDLMLVANFGVGVDLVDHAALERRGVVLTHTPDALTDDVADMAMALMLGGIRRIGAGDRLVRAGRWSTPLTRSVRGLSLGILGLGRIGSEIARLAAAFGMDISYHNRSAIADSPYQYANSPVELARTVDVLVAAIPGGGSEPLISDIVIEAIGPDGLFVNIARGSVVDESALLDALENGSLGAAALDVFMNEPKIDPRFMALDNVLLSPHRGSATEEARIRMANETYANAANCVAGRSLVDIYRQR</sequence>
<name>A0ABS0N6L2_9SPHN</name>
<dbReference type="EMBL" id="JAEANY010000004">
    <property type="protein sequence ID" value="MBH5323463.1"/>
    <property type="molecule type" value="Genomic_DNA"/>
</dbReference>
<dbReference type="InterPro" id="IPR006140">
    <property type="entry name" value="D-isomer_DH_NAD-bd"/>
</dbReference>
<accession>A0ABS0N6L2</accession>
<proteinExistence type="inferred from homology"/>
<evidence type="ECO:0000259" key="4">
    <source>
        <dbReference type="Pfam" id="PF00389"/>
    </source>
</evidence>
<keyword evidence="1 3" id="KW-0560">Oxidoreductase</keyword>
<dbReference type="RefSeq" id="WP_197922400.1">
    <property type="nucleotide sequence ID" value="NZ_CAWPTA010000009.1"/>
</dbReference>
<dbReference type="PANTHER" id="PTHR10996:SF178">
    <property type="entry name" value="2-HYDROXYACID DEHYDROGENASE YGL185C-RELATED"/>
    <property type="match status" value="1"/>
</dbReference>
<dbReference type="SUPFAM" id="SSF52283">
    <property type="entry name" value="Formate/glycerate dehydrogenase catalytic domain-like"/>
    <property type="match status" value="1"/>
</dbReference>
<gene>
    <name evidence="6" type="ORF">I5L03_12810</name>
</gene>